<name>A0ABW5KLL4_9SPHI</name>
<dbReference type="EMBL" id="JBHULR010000009">
    <property type="protein sequence ID" value="MFD2549093.1"/>
    <property type="molecule type" value="Genomic_DNA"/>
</dbReference>
<evidence type="ECO:0000256" key="2">
    <source>
        <dbReference type="SAM" id="SignalP"/>
    </source>
</evidence>
<feature type="signal peptide" evidence="2">
    <location>
        <begin position="1"/>
        <end position="26"/>
    </location>
</feature>
<accession>A0ABW5KLL4</accession>
<evidence type="ECO:0000256" key="1">
    <source>
        <dbReference type="SAM" id="MobiDB-lite"/>
    </source>
</evidence>
<dbReference type="RefSeq" id="WP_380905413.1">
    <property type="nucleotide sequence ID" value="NZ_JBHUEG010000009.1"/>
</dbReference>
<feature type="compositionally biased region" description="Polar residues" evidence="1">
    <location>
        <begin position="27"/>
        <end position="37"/>
    </location>
</feature>
<feature type="chain" id="PRO_5046637153" description="Secreted protein" evidence="2">
    <location>
        <begin position="27"/>
        <end position="106"/>
    </location>
</feature>
<feature type="compositionally biased region" description="Basic and acidic residues" evidence="1">
    <location>
        <begin position="38"/>
        <end position="49"/>
    </location>
</feature>
<gene>
    <name evidence="3" type="ORF">ACFSR5_15695</name>
</gene>
<keyword evidence="4" id="KW-1185">Reference proteome</keyword>
<keyword evidence="2" id="KW-0732">Signal</keyword>
<evidence type="ECO:0008006" key="5">
    <source>
        <dbReference type="Google" id="ProtNLM"/>
    </source>
</evidence>
<dbReference type="Proteomes" id="UP001597545">
    <property type="component" value="Unassembled WGS sequence"/>
</dbReference>
<reference evidence="4" key="1">
    <citation type="journal article" date="2019" name="Int. J. Syst. Evol. Microbiol.">
        <title>The Global Catalogue of Microorganisms (GCM) 10K type strain sequencing project: providing services to taxonomists for standard genome sequencing and annotation.</title>
        <authorList>
            <consortium name="The Broad Institute Genomics Platform"/>
            <consortium name="The Broad Institute Genome Sequencing Center for Infectious Disease"/>
            <person name="Wu L."/>
            <person name="Ma J."/>
        </authorList>
    </citation>
    <scope>NUCLEOTIDE SEQUENCE [LARGE SCALE GENOMIC DNA]</scope>
    <source>
        <strain evidence="4">KCTC 42662</strain>
    </source>
</reference>
<feature type="region of interest" description="Disordered" evidence="1">
    <location>
        <begin position="27"/>
        <end position="51"/>
    </location>
</feature>
<evidence type="ECO:0000313" key="3">
    <source>
        <dbReference type="EMBL" id="MFD2549093.1"/>
    </source>
</evidence>
<evidence type="ECO:0000313" key="4">
    <source>
        <dbReference type="Proteomes" id="UP001597545"/>
    </source>
</evidence>
<sequence>MTKGAFFSWTMLSIIVLLLCCHNAQQEMDPSGDTEQPSGRHVEPSEHRIGTPPLMVAHHVADEVRKMGEDTVYRHPQRLRKRKNSPAISTLSKVTPGLTHRSECVE</sequence>
<protein>
    <recommendedName>
        <fullName evidence="5">Secreted protein</fullName>
    </recommendedName>
</protein>
<feature type="region of interest" description="Disordered" evidence="1">
    <location>
        <begin position="78"/>
        <end position="106"/>
    </location>
</feature>
<organism evidence="3 4">
    <name type="scientific">Sphingobacterium suaedae</name>
    <dbReference type="NCBI Taxonomy" id="1686402"/>
    <lineage>
        <taxon>Bacteria</taxon>
        <taxon>Pseudomonadati</taxon>
        <taxon>Bacteroidota</taxon>
        <taxon>Sphingobacteriia</taxon>
        <taxon>Sphingobacteriales</taxon>
        <taxon>Sphingobacteriaceae</taxon>
        <taxon>Sphingobacterium</taxon>
    </lineage>
</organism>
<proteinExistence type="predicted"/>
<comment type="caution">
    <text evidence="3">The sequence shown here is derived from an EMBL/GenBank/DDBJ whole genome shotgun (WGS) entry which is preliminary data.</text>
</comment>